<evidence type="ECO:0000313" key="2">
    <source>
        <dbReference type="Proteomes" id="UP000198619"/>
    </source>
</evidence>
<evidence type="ECO:0000313" key="1">
    <source>
        <dbReference type="EMBL" id="SFB03293.1"/>
    </source>
</evidence>
<dbReference type="EMBL" id="FOKI01000009">
    <property type="protein sequence ID" value="SFB03293.1"/>
    <property type="molecule type" value="Genomic_DNA"/>
</dbReference>
<evidence type="ECO:0008006" key="3">
    <source>
        <dbReference type="Google" id="ProtNLM"/>
    </source>
</evidence>
<name>A0A1I0XTI8_9CLOT</name>
<sequence>MKNLKKISFLSIICFLFVFAACSGRKLLKIPDKIIVYKSGEAKILSPSDKIFKEIVNLTNKRIDENKVSTVKDGGSINNKYINDLKRSTLAVEFIYTSSQKMEAKEDGFTPMNYSRLFFQLKDLKPDSSDGYNSYNKTFQYGTEENYTGSSRGPITESKELIELVETLEMDTTVDDLLNYLH</sequence>
<dbReference type="PROSITE" id="PS51257">
    <property type="entry name" value="PROKAR_LIPOPROTEIN"/>
    <property type="match status" value="1"/>
</dbReference>
<protein>
    <recommendedName>
        <fullName evidence="3">Lipoprotein</fullName>
    </recommendedName>
</protein>
<proteinExistence type="predicted"/>
<gene>
    <name evidence="1" type="ORF">SAMN04488528_100989</name>
</gene>
<dbReference type="Proteomes" id="UP000198619">
    <property type="component" value="Unassembled WGS sequence"/>
</dbReference>
<dbReference type="AlphaFoldDB" id="A0A1I0XTI8"/>
<dbReference type="OrthoDB" id="1924957at2"/>
<keyword evidence="2" id="KW-1185">Reference proteome</keyword>
<dbReference type="RefSeq" id="WP_090040273.1">
    <property type="nucleotide sequence ID" value="NZ_FOKI01000009.1"/>
</dbReference>
<accession>A0A1I0XTI8</accession>
<organism evidence="1 2">
    <name type="scientific">Clostridium frigidicarnis</name>
    <dbReference type="NCBI Taxonomy" id="84698"/>
    <lineage>
        <taxon>Bacteria</taxon>
        <taxon>Bacillati</taxon>
        <taxon>Bacillota</taxon>
        <taxon>Clostridia</taxon>
        <taxon>Eubacteriales</taxon>
        <taxon>Clostridiaceae</taxon>
        <taxon>Clostridium</taxon>
    </lineage>
</organism>
<reference evidence="1 2" key="1">
    <citation type="submission" date="2016-10" db="EMBL/GenBank/DDBJ databases">
        <authorList>
            <person name="de Groot N.N."/>
        </authorList>
    </citation>
    <scope>NUCLEOTIDE SEQUENCE [LARGE SCALE GENOMIC DNA]</scope>
    <source>
        <strain evidence="1 2">DSM 12271</strain>
    </source>
</reference>